<keyword evidence="2" id="KW-1185">Reference proteome</keyword>
<proteinExistence type="predicted"/>
<comment type="caution">
    <text evidence="1">The sequence shown here is derived from an EMBL/GenBank/DDBJ whole genome shotgun (WGS) entry which is preliminary data.</text>
</comment>
<sequence>MMKVINISGNQDTGKTTLLQTLRKKVKLSCNDSKEKLTNHESDFVGIYHCSAKDGDYWIAIISEGDSAWAILKNLEILGEIFREEESVSPADIRYLFYTSHNPQKETQNKIDSKIEELAGTDTDRYFYATTKIHENDSSEVVNEQKERQLKLILTDIGLRIN</sequence>
<organism evidence="1 2">
    <name type="scientific">Lacticaseibacillus suilingensis</name>
    <dbReference type="NCBI Taxonomy" id="2799577"/>
    <lineage>
        <taxon>Bacteria</taxon>
        <taxon>Bacillati</taxon>
        <taxon>Bacillota</taxon>
        <taxon>Bacilli</taxon>
        <taxon>Lactobacillales</taxon>
        <taxon>Lactobacillaceae</taxon>
        <taxon>Lacticaseibacillus</taxon>
    </lineage>
</organism>
<evidence type="ECO:0000313" key="1">
    <source>
        <dbReference type="EMBL" id="MFD1400197.1"/>
    </source>
</evidence>
<protein>
    <submittedName>
        <fullName evidence="1">Uncharacterized protein</fullName>
    </submittedName>
</protein>
<reference evidence="2" key="1">
    <citation type="journal article" date="2019" name="Int. J. Syst. Evol. Microbiol.">
        <title>The Global Catalogue of Microorganisms (GCM) 10K type strain sequencing project: providing services to taxonomists for standard genome sequencing and annotation.</title>
        <authorList>
            <consortium name="The Broad Institute Genomics Platform"/>
            <consortium name="The Broad Institute Genome Sequencing Center for Infectious Disease"/>
            <person name="Wu L."/>
            <person name="Ma J."/>
        </authorList>
    </citation>
    <scope>NUCLEOTIDE SEQUENCE [LARGE SCALE GENOMIC DNA]</scope>
    <source>
        <strain evidence="2">CCM 9110</strain>
    </source>
</reference>
<dbReference type="Proteomes" id="UP001597199">
    <property type="component" value="Unassembled WGS sequence"/>
</dbReference>
<name>A0ABW4BKI2_9LACO</name>
<evidence type="ECO:0000313" key="2">
    <source>
        <dbReference type="Proteomes" id="UP001597199"/>
    </source>
</evidence>
<dbReference type="RefSeq" id="WP_204119888.1">
    <property type="nucleotide sequence ID" value="NZ_BOLV01000039.1"/>
</dbReference>
<gene>
    <name evidence="1" type="ORF">ACFQ41_12960</name>
</gene>
<dbReference type="EMBL" id="JBHTOA010000053">
    <property type="protein sequence ID" value="MFD1400197.1"/>
    <property type="molecule type" value="Genomic_DNA"/>
</dbReference>
<accession>A0ABW4BKI2</accession>